<proteinExistence type="predicted"/>
<dbReference type="Proteomes" id="UP001279410">
    <property type="component" value="Unassembled WGS sequence"/>
</dbReference>
<gene>
    <name evidence="2" type="ORF">AKAME5_001284600</name>
</gene>
<feature type="region of interest" description="Disordered" evidence="1">
    <location>
        <begin position="1"/>
        <end position="90"/>
    </location>
</feature>
<dbReference type="EMBL" id="BRZM01000043">
    <property type="protein sequence ID" value="GLD60994.1"/>
    <property type="molecule type" value="Genomic_DNA"/>
</dbReference>
<feature type="compositionally biased region" description="Polar residues" evidence="1">
    <location>
        <begin position="36"/>
        <end position="56"/>
    </location>
</feature>
<comment type="caution">
    <text evidence="2">The sequence shown here is derived from an EMBL/GenBank/DDBJ whole genome shotgun (WGS) entry which is preliminary data.</text>
</comment>
<name>A0AAD3MXG9_LATJO</name>
<accession>A0AAD3MXG9</accession>
<evidence type="ECO:0000313" key="2">
    <source>
        <dbReference type="EMBL" id="GLD60994.1"/>
    </source>
</evidence>
<sequence length="90" mass="9593">MESLSTHPIHQQQCHGGRQFFSHSGSLPLPVPEGGTRTSRQAKGSKPIVTSPSQAVESVVSATPAHKYSCPRFDMSDGSSRDSPEPMATT</sequence>
<protein>
    <submittedName>
        <fullName evidence="2">Nuclear factor interleukin-3-regulated protein-like protein</fullName>
    </submittedName>
</protein>
<dbReference type="AlphaFoldDB" id="A0AAD3MXG9"/>
<keyword evidence="3" id="KW-1185">Reference proteome</keyword>
<evidence type="ECO:0000256" key="1">
    <source>
        <dbReference type="SAM" id="MobiDB-lite"/>
    </source>
</evidence>
<organism evidence="2 3">
    <name type="scientific">Lates japonicus</name>
    <name type="common">Japanese lates</name>
    <dbReference type="NCBI Taxonomy" id="270547"/>
    <lineage>
        <taxon>Eukaryota</taxon>
        <taxon>Metazoa</taxon>
        <taxon>Chordata</taxon>
        <taxon>Craniata</taxon>
        <taxon>Vertebrata</taxon>
        <taxon>Euteleostomi</taxon>
        <taxon>Actinopterygii</taxon>
        <taxon>Neopterygii</taxon>
        <taxon>Teleostei</taxon>
        <taxon>Neoteleostei</taxon>
        <taxon>Acanthomorphata</taxon>
        <taxon>Carangaria</taxon>
        <taxon>Carangaria incertae sedis</taxon>
        <taxon>Centropomidae</taxon>
        <taxon>Lates</taxon>
    </lineage>
</organism>
<feature type="compositionally biased region" description="Polar residues" evidence="1">
    <location>
        <begin position="1"/>
        <end position="14"/>
    </location>
</feature>
<evidence type="ECO:0000313" key="3">
    <source>
        <dbReference type="Proteomes" id="UP001279410"/>
    </source>
</evidence>
<reference evidence="2" key="1">
    <citation type="submission" date="2022-08" db="EMBL/GenBank/DDBJ databases">
        <title>Genome sequencing of akame (Lates japonicus).</title>
        <authorList>
            <person name="Hashiguchi Y."/>
            <person name="Takahashi H."/>
        </authorList>
    </citation>
    <scope>NUCLEOTIDE SEQUENCE</scope>
    <source>
        <strain evidence="2">Kochi</strain>
    </source>
</reference>